<name>A0A833JFX9_9BACT</name>
<dbReference type="InterPro" id="IPR028081">
    <property type="entry name" value="Leu-bd"/>
</dbReference>
<evidence type="ECO:0000313" key="6">
    <source>
        <dbReference type="Proteomes" id="UP000442694"/>
    </source>
</evidence>
<comment type="similarity">
    <text evidence="1">Belongs to the leucine-binding protein family.</text>
</comment>
<feature type="signal peptide" evidence="3">
    <location>
        <begin position="1"/>
        <end position="27"/>
    </location>
</feature>
<dbReference type="AlphaFoldDB" id="A0A833JFX9"/>
<sequence length="379" mass="41286">MNFKNKKIVTYTFAALVGLIGSLNANALDAKVGVLLPLTGTQAFYGKEAKNGIDLARQELTDSDINLKIFVEDTQSTPVEAAKGINKLITSDRVNVIIAEVISSNAIAAASITEKAKIPMLSPAATNDAVTLGKKYVYRTCFIDSFQGVVMADFASQNLKAKTAIILEDSDSDYSKGLSDNFISTFEKEGGKILKVLKYSQKDTSFTSQLGDVRKSKPDVLYIPGFHQQVGVILREAEDLKIKSKKLGGDGWYTPDLRKIAKGSEIGGYTSTHYSTDSDDPSVKAFVEAYTKKYKAKPSAHAALGYDSYKIIHSIIKEIKSSDPEKINNALANLKDFKGITGSITMDKNHNPIKPAVILEYIPNGYKFITSIKPKVSSN</sequence>
<protein>
    <submittedName>
        <fullName evidence="5">ABC transporter substrate-binding protein</fullName>
    </submittedName>
</protein>
<dbReference type="PANTHER" id="PTHR30483">
    <property type="entry name" value="LEUCINE-SPECIFIC-BINDING PROTEIN"/>
    <property type="match status" value="1"/>
</dbReference>
<accession>A0A833JFX9</accession>
<comment type="caution">
    <text evidence="5">The sequence shown here is derived from an EMBL/GenBank/DDBJ whole genome shotgun (WGS) entry which is preliminary data.</text>
</comment>
<dbReference type="Proteomes" id="UP000442694">
    <property type="component" value="Unassembled WGS sequence"/>
</dbReference>
<evidence type="ECO:0000256" key="2">
    <source>
        <dbReference type="ARBA" id="ARBA00022729"/>
    </source>
</evidence>
<keyword evidence="6" id="KW-1185">Reference proteome</keyword>
<evidence type="ECO:0000256" key="1">
    <source>
        <dbReference type="ARBA" id="ARBA00010062"/>
    </source>
</evidence>
<dbReference type="RefSeq" id="WP_152212016.1">
    <property type="nucleotide sequence ID" value="NZ_WFLN01000005.1"/>
</dbReference>
<dbReference type="InterPro" id="IPR051010">
    <property type="entry name" value="BCAA_transport"/>
</dbReference>
<dbReference type="EMBL" id="WFLN01000005">
    <property type="protein sequence ID" value="KAB8031841.1"/>
    <property type="molecule type" value="Genomic_DNA"/>
</dbReference>
<organism evidence="5 6">
    <name type="scientific">Fluviispira multicolorata</name>
    <dbReference type="NCBI Taxonomy" id="2654512"/>
    <lineage>
        <taxon>Bacteria</taxon>
        <taxon>Pseudomonadati</taxon>
        <taxon>Bdellovibrionota</taxon>
        <taxon>Oligoflexia</taxon>
        <taxon>Silvanigrellales</taxon>
        <taxon>Silvanigrellaceae</taxon>
        <taxon>Fluviispira</taxon>
    </lineage>
</organism>
<gene>
    <name evidence="5" type="ORF">GCL57_04145</name>
</gene>
<dbReference type="PANTHER" id="PTHR30483:SF6">
    <property type="entry name" value="PERIPLASMIC BINDING PROTEIN OF ABC TRANSPORTER FOR NATURAL AMINO ACIDS"/>
    <property type="match status" value="1"/>
</dbReference>
<dbReference type="InterPro" id="IPR028082">
    <property type="entry name" value="Peripla_BP_I"/>
</dbReference>
<reference evidence="5 6" key="1">
    <citation type="submission" date="2019-10" db="EMBL/GenBank/DDBJ databases">
        <title>New genus of Silvanigrellaceae.</title>
        <authorList>
            <person name="Pitt A."/>
            <person name="Hahn M.W."/>
        </authorList>
    </citation>
    <scope>NUCLEOTIDE SEQUENCE [LARGE SCALE GENOMIC DNA]</scope>
    <source>
        <strain evidence="5 6">33A1-SZDP</strain>
    </source>
</reference>
<dbReference type="SUPFAM" id="SSF53822">
    <property type="entry name" value="Periplasmic binding protein-like I"/>
    <property type="match status" value="1"/>
</dbReference>
<feature type="chain" id="PRO_5032553502" evidence="3">
    <location>
        <begin position="28"/>
        <end position="379"/>
    </location>
</feature>
<dbReference type="CDD" id="cd06347">
    <property type="entry name" value="PBP1_ABC_LivK_ligand_binding-like"/>
    <property type="match status" value="1"/>
</dbReference>
<evidence type="ECO:0000256" key="3">
    <source>
        <dbReference type="SAM" id="SignalP"/>
    </source>
</evidence>
<dbReference type="Pfam" id="PF13458">
    <property type="entry name" value="Peripla_BP_6"/>
    <property type="match status" value="1"/>
</dbReference>
<keyword evidence="2 3" id="KW-0732">Signal</keyword>
<proteinExistence type="inferred from homology"/>
<feature type="domain" description="Leucine-binding protein" evidence="4">
    <location>
        <begin position="31"/>
        <end position="361"/>
    </location>
</feature>
<dbReference type="Gene3D" id="3.40.50.2300">
    <property type="match status" value="2"/>
</dbReference>
<evidence type="ECO:0000313" key="5">
    <source>
        <dbReference type="EMBL" id="KAB8031841.1"/>
    </source>
</evidence>
<evidence type="ECO:0000259" key="4">
    <source>
        <dbReference type="Pfam" id="PF13458"/>
    </source>
</evidence>